<sequence>MLHTQSIPVLVVSLNGFCPQLSLFSCNKAAAFVLFISRRIYFNFLTVVSATSRNRNLSFEALVFKGMLNLLKYCTNKKTTTFIIV</sequence>
<reference evidence="1 2" key="1">
    <citation type="submission" date="2015-01" db="EMBL/GenBank/DDBJ databases">
        <title>Evolution of Trichinella species and genotypes.</title>
        <authorList>
            <person name="Korhonen P.K."/>
            <person name="Edoardo P."/>
            <person name="Giuseppe L.R."/>
            <person name="Gasser R.B."/>
        </authorList>
    </citation>
    <scope>NUCLEOTIDE SEQUENCE [LARGE SCALE GENOMIC DNA]</scope>
    <source>
        <strain evidence="1">ISS470</strain>
    </source>
</reference>
<gene>
    <name evidence="1" type="ORF">T4D_5718</name>
</gene>
<proteinExistence type="predicted"/>
<name>A0A0V1FHF8_TRIPS</name>
<accession>A0A0V1FHF8</accession>
<dbReference type="EMBL" id="JYDT01000108">
    <property type="protein sequence ID" value="KRY84723.1"/>
    <property type="molecule type" value="Genomic_DNA"/>
</dbReference>
<evidence type="ECO:0000313" key="1">
    <source>
        <dbReference type="EMBL" id="KRY84723.1"/>
    </source>
</evidence>
<protein>
    <submittedName>
        <fullName evidence="1">Uncharacterized protein</fullName>
    </submittedName>
</protein>
<comment type="caution">
    <text evidence="1">The sequence shown here is derived from an EMBL/GenBank/DDBJ whole genome shotgun (WGS) entry which is preliminary data.</text>
</comment>
<evidence type="ECO:0000313" key="2">
    <source>
        <dbReference type="Proteomes" id="UP000054995"/>
    </source>
</evidence>
<dbReference type="AlphaFoldDB" id="A0A0V1FHF8"/>
<keyword evidence="2" id="KW-1185">Reference proteome</keyword>
<dbReference type="Proteomes" id="UP000054995">
    <property type="component" value="Unassembled WGS sequence"/>
</dbReference>
<organism evidence="1 2">
    <name type="scientific">Trichinella pseudospiralis</name>
    <name type="common">Parasitic roundworm</name>
    <dbReference type="NCBI Taxonomy" id="6337"/>
    <lineage>
        <taxon>Eukaryota</taxon>
        <taxon>Metazoa</taxon>
        <taxon>Ecdysozoa</taxon>
        <taxon>Nematoda</taxon>
        <taxon>Enoplea</taxon>
        <taxon>Dorylaimia</taxon>
        <taxon>Trichinellida</taxon>
        <taxon>Trichinellidae</taxon>
        <taxon>Trichinella</taxon>
    </lineage>
</organism>